<dbReference type="EMBL" id="CP111012">
    <property type="protein sequence ID" value="WAQ94746.1"/>
    <property type="molecule type" value="Genomic_DNA"/>
</dbReference>
<dbReference type="Proteomes" id="UP001164746">
    <property type="component" value="Chromosome 1"/>
</dbReference>
<keyword evidence="2" id="KW-1185">Reference proteome</keyword>
<protein>
    <submittedName>
        <fullName evidence="1">Uncharacterized protein</fullName>
    </submittedName>
</protein>
<organism evidence="1 2">
    <name type="scientific">Mya arenaria</name>
    <name type="common">Soft-shell clam</name>
    <dbReference type="NCBI Taxonomy" id="6604"/>
    <lineage>
        <taxon>Eukaryota</taxon>
        <taxon>Metazoa</taxon>
        <taxon>Spiralia</taxon>
        <taxon>Lophotrochozoa</taxon>
        <taxon>Mollusca</taxon>
        <taxon>Bivalvia</taxon>
        <taxon>Autobranchia</taxon>
        <taxon>Heteroconchia</taxon>
        <taxon>Euheterodonta</taxon>
        <taxon>Imparidentia</taxon>
        <taxon>Neoheterodontei</taxon>
        <taxon>Myida</taxon>
        <taxon>Myoidea</taxon>
        <taxon>Myidae</taxon>
        <taxon>Mya</taxon>
    </lineage>
</organism>
<sequence>MSIGEPMLSCSVVGDEAQRETDSGQQTVEMHHQAKGHVFLATVVISGVLPRAQSSFKGMRLSQSFLRAFNNTAEEVNRSLQMIENEVPWLKYMEVPGFTTAGGIDSKLLSRDGLHLSFLGTETVAS</sequence>
<gene>
    <name evidence="1" type="ORF">MAR_007217</name>
</gene>
<name>A0ABY7DDQ3_MYAAR</name>
<evidence type="ECO:0000313" key="2">
    <source>
        <dbReference type="Proteomes" id="UP001164746"/>
    </source>
</evidence>
<reference evidence="1" key="1">
    <citation type="submission" date="2022-11" db="EMBL/GenBank/DDBJ databases">
        <title>Centuries of genome instability and evolution in soft-shell clam transmissible cancer (bioRxiv).</title>
        <authorList>
            <person name="Hart S.F.M."/>
            <person name="Yonemitsu M.A."/>
            <person name="Giersch R.M."/>
            <person name="Beal B.F."/>
            <person name="Arriagada G."/>
            <person name="Davis B.W."/>
            <person name="Ostrander E.A."/>
            <person name="Goff S.P."/>
            <person name="Metzger M.J."/>
        </authorList>
    </citation>
    <scope>NUCLEOTIDE SEQUENCE</scope>
    <source>
        <strain evidence="1">MELC-2E11</strain>
        <tissue evidence="1">Siphon/mantle</tissue>
    </source>
</reference>
<accession>A0ABY7DDQ3</accession>
<proteinExistence type="predicted"/>
<evidence type="ECO:0000313" key="1">
    <source>
        <dbReference type="EMBL" id="WAQ94746.1"/>
    </source>
</evidence>